<sequence length="258" mass="29861">MHRPRLSVVLISLNAEEILADCLSSVGWADEIVVLDSGSNDNTQAIAYQYGAKFFKNTSWPGFGKQRQLAQQYATGDYILMIDTDERITPALRQSIEAVLNSQKKDTVYRFARSNLFLGRFMRHSGWYPDHVIRLYPNNYYYNDNDVHESLDYGKAEVVTLQGDLEHLTCRDFFSFQEKQLMYAKSWARERFQKGKHCSYLAIYTHATSAFIKTWILRAGFLDGKQGLLLSIINFQYTFNKYAGLWALNNGNKLRNKN</sequence>
<comment type="caution">
    <text evidence="3">The sequence shown here is derived from an EMBL/GenBank/DDBJ whole genome shotgun (WGS) entry which is preliminary data.</text>
</comment>
<evidence type="ECO:0000313" key="3">
    <source>
        <dbReference type="EMBL" id="RJL55129.1"/>
    </source>
</evidence>
<proteinExistence type="inferred from homology"/>
<dbReference type="RefSeq" id="WP_119872595.1">
    <property type="nucleotide sequence ID" value="NZ_QZDH01000004.1"/>
</dbReference>
<organism evidence="3 4">
    <name type="scientific">Pectobacterium carotovorum</name>
    <name type="common">Erwinia carotovora</name>
    <dbReference type="NCBI Taxonomy" id="554"/>
    <lineage>
        <taxon>Bacteria</taxon>
        <taxon>Pseudomonadati</taxon>
        <taxon>Pseudomonadota</taxon>
        <taxon>Gammaproteobacteria</taxon>
        <taxon>Enterobacterales</taxon>
        <taxon>Pectobacteriaceae</taxon>
        <taxon>Pectobacterium</taxon>
    </lineage>
</organism>
<accession>A0A419B1G7</accession>
<reference evidence="3 4" key="1">
    <citation type="submission" date="2018-09" db="EMBL/GenBank/DDBJ databases">
        <title>Phylogenetic diversity of Pectobacterium and Dickeya strains causing blackleg disease of potato in Morocco.</title>
        <authorList>
            <person name="Oulghazi S."/>
            <person name="Moumni M."/>
            <person name="Faure D."/>
        </authorList>
    </citation>
    <scope>NUCLEOTIDE SEQUENCE [LARGE SCALE GENOMIC DNA]</scope>
    <source>
        <strain evidence="3 4">S1.15.11.2D</strain>
    </source>
</reference>
<protein>
    <submittedName>
        <fullName evidence="3">Glycosyltransferase family 2 protein</fullName>
    </submittedName>
</protein>
<evidence type="ECO:0000256" key="1">
    <source>
        <dbReference type="ARBA" id="ARBA00038494"/>
    </source>
</evidence>
<feature type="domain" description="Glycosyltransferase 2-like" evidence="2">
    <location>
        <begin position="7"/>
        <end position="133"/>
    </location>
</feature>
<keyword evidence="3" id="KW-0808">Transferase</keyword>
<dbReference type="Pfam" id="PF00535">
    <property type="entry name" value="Glycos_transf_2"/>
    <property type="match status" value="1"/>
</dbReference>
<gene>
    <name evidence="3" type="ORF">D5071_01145</name>
</gene>
<comment type="similarity">
    <text evidence="1">Belongs to the glycosyltransferase 2 family. WaaE/KdtX subfamily.</text>
</comment>
<dbReference type="PANTHER" id="PTHR43630">
    <property type="entry name" value="POLY-BETA-1,6-N-ACETYL-D-GLUCOSAMINE SYNTHASE"/>
    <property type="match status" value="1"/>
</dbReference>
<dbReference type="InterPro" id="IPR029044">
    <property type="entry name" value="Nucleotide-diphossugar_trans"/>
</dbReference>
<dbReference type="Proteomes" id="UP000283655">
    <property type="component" value="Unassembled WGS sequence"/>
</dbReference>
<dbReference type="Gene3D" id="3.90.550.10">
    <property type="entry name" value="Spore Coat Polysaccharide Biosynthesis Protein SpsA, Chain A"/>
    <property type="match status" value="1"/>
</dbReference>
<dbReference type="PANTHER" id="PTHR43630:SF2">
    <property type="entry name" value="GLYCOSYLTRANSFERASE"/>
    <property type="match status" value="1"/>
</dbReference>
<dbReference type="AlphaFoldDB" id="A0A419B1G7"/>
<dbReference type="GO" id="GO:0016740">
    <property type="term" value="F:transferase activity"/>
    <property type="evidence" value="ECO:0007669"/>
    <property type="project" value="UniProtKB-KW"/>
</dbReference>
<dbReference type="SUPFAM" id="SSF53448">
    <property type="entry name" value="Nucleotide-diphospho-sugar transferases"/>
    <property type="match status" value="1"/>
</dbReference>
<dbReference type="CDD" id="cd02511">
    <property type="entry name" value="Beta4Glucosyltransferase"/>
    <property type="match status" value="1"/>
</dbReference>
<name>A0A419B1G7_PECCA</name>
<evidence type="ECO:0000259" key="2">
    <source>
        <dbReference type="Pfam" id="PF00535"/>
    </source>
</evidence>
<evidence type="ECO:0000313" key="4">
    <source>
        <dbReference type="Proteomes" id="UP000283655"/>
    </source>
</evidence>
<dbReference type="InterPro" id="IPR001173">
    <property type="entry name" value="Glyco_trans_2-like"/>
</dbReference>
<dbReference type="EMBL" id="QZDH01000004">
    <property type="protein sequence ID" value="RJL55129.1"/>
    <property type="molecule type" value="Genomic_DNA"/>
</dbReference>